<dbReference type="InterPro" id="IPR011483">
    <property type="entry name" value="Sde182_NH-like"/>
</dbReference>
<dbReference type="STRING" id="1141098.A0A1Y2EDI7"/>
<dbReference type="Proteomes" id="UP000193689">
    <property type="component" value="Unassembled WGS sequence"/>
</dbReference>
<dbReference type="Gene3D" id="3.90.245.10">
    <property type="entry name" value="Ribonucleoside hydrolase-like"/>
    <property type="match status" value="1"/>
</dbReference>
<proteinExistence type="predicted"/>
<dbReference type="OrthoDB" id="3592035at2759"/>
<dbReference type="InterPro" id="IPR013783">
    <property type="entry name" value="Ig-like_fold"/>
</dbReference>
<evidence type="ECO:0008006" key="5">
    <source>
        <dbReference type="Google" id="ProtNLM"/>
    </source>
</evidence>
<reference evidence="3 4" key="1">
    <citation type="submission" date="2016-07" db="EMBL/GenBank/DDBJ databases">
        <title>Pervasive Adenine N6-methylation of Active Genes in Fungi.</title>
        <authorList>
            <consortium name="DOE Joint Genome Institute"/>
            <person name="Mondo S.J."/>
            <person name="Dannebaum R.O."/>
            <person name="Kuo R.C."/>
            <person name="Labutti K."/>
            <person name="Haridas S."/>
            <person name="Kuo A."/>
            <person name="Salamov A."/>
            <person name="Ahrendt S.R."/>
            <person name="Lipzen A."/>
            <person name="Sullivan W."/>
            <person name="Andreopoulos W.B."/>
            <person name="Clum A."/>
            <person name="Lindquist E."/>
            <person name="Daum C."/>
            <person name="Ramamoorthy G.K."/>
            <person name="Gryganskyi A."/>
            <person name="Culley D."/>
            <person name="Magnuson J.K."/>
            <person name="James T.Y."/>
            <person name="O'Malley M.A."/>
            <person name="Stajich J.E."/>
            <person name="Spatafora J.W."/>
            <person name="Visel A."/>
            <person name="Grigoriev I.V."/>
        </authorList>
    </citation>
    <scope>NUCLEOTIDE SEQUENCE [LARGE SCALE GENOMIC DNA]</scope>
    <source>
        <strain evidence="3 4">CBS 129021</strain>
    </source>
</reference>
<evidence type="ECO:0000313" key="3">
    <source>
        <dbReference type="EMBL" id="ORY69631.1"/>
    </source>
</evidence>
<evidence type="ECO:0000313" key="4">
    <source>
        <dbReference type="Proteomes" id="UP000193689"/>
    </source>
</evidence>
<dbReference type="InterPro" id="IPR048527">
    <property type="entry name" value="Sde182_C"/>
</dbReference>
<name>A0A1Y2EDI7_9PEZI</name>
<dbReference type="Pfam" id="PF21027">
    <property type="entry name" value="Sde0182_C"/>
    <property type="match status" value="1"/>
</dbReference>
<dbReference type="EMBL" id="MCFJ01000002">
    <property type="protein sequence ID" value="ORY69631.1"/>
    <property type="molecule type" value="Genomic_DNA"/>
</dbReference>
<protein>
    <recommendedName>
        <fullName evidence="5">DUF1593-domain-containing protein</fullName>
    </recommendedName>
</protein>
<evidence type="ECO:0000259" key="2">
    <source>
        <dbReference type="Pfam" id="PF21027"/>
    </source>
</evidence>
<gene>
    <name evidence="3" type="ORF">BCR38DRAFT_463166</name>
</gene>
<dbReference type="AlphaFoldDB" id="A0A1Y2EDI7"/>
<sequence length="495" mass="55214">MAHMDLDDVAHTMPLRYWLHTYPSKPRVFILSDILNEPDDSESLVRLLLYTDQLDIRGLVATTSTWLRNATHPEEMHKIVSAYGKVQAKLNKHVHPDYPFPPVEDLLDKISSGPAVYGWPALSEPLSPGAELLIQRLNESTSPLYLSAWGGVNTLAQALQHMSNTLSPEESAALRKRLRVYTISDQDNTADWIRGTYPDIRYTASIHAMNMYTTGTWTGISFDYGTAVDFSIVSNPWLAENIQLGELGAMYPELAFLMEGDTPSFLYLLQNGLGDREHMDWGSWGGRYGLVNLDVDNQHYVDTIDRVIGADGKLYNTPSASIWRWRTAFQNDFASRMQWTLHDDFSAASHPPVVYINGSSGPDTRIFDEVTPNSTFVLDASETFDPDHPGDTSYLDFEWYQYWDPSATSTSDIPVYGSGGLLIEGLSGVNGSATTMPFNDSGFQNVTAGATVVRVTVTSPPSEFQSLLHLVLAVTSCVAKYPVTRYRRVVFNLVK</sequence>
<dbReference type="Pfam" id="PF07632">
    <property type="entry name" value="Sde182_NH-like"/>
    <property type="match status" value="1"/>
</dbReference>
<organism evidence="3 4">
    <name type="scientific">Pseudomassariella vexata</name>
    <dbReference type="NCBI Taxonomy" id="1141098"/>
    <lineage>
        <taxon>Eukaryota</taxon>
        <taxon>Fungi</taxon>
        <taxon>Dikarya</taxon>
        <taxon>Ascomycota</taxon>
        <taxon>Pezizomycotina</taxon>
        <taxon>Sordariomycetes</taxon>
        <taxon>Xylariomycetidae</taxon>
        <taxon>Amphisphaeriales</taxon>
        <taxon>Pseudomassariaceae</taxon>
        <taxon>Pseudomassariella</taxon>
    </lineage>
</organism>
<dbReference type="GeneID" id="63778846"/>
<dbReference type="RefSeq" id="XP_040719581.1">
    <property type="nucleotide sequence ID" value="XM_040862634.1"/>
</dbReference>
<dbReference type="InterPro" id="IPR036452">
    <property type="entry name" value="Ribo_hydro-like"/>
</dbReference>
<keyword evidence="4" id="KW-1185">Reference proteome</keyword>
<dbReference type="Gene3D" id="2.60.40.10">
    <property type="entry name" value="Immunoglobulins"/>
    <property type="match status" value="1"/>
</dbReference>
<dbReference type="GO" id="GO:0016799">
    <property type="term" value="F:hydrolase activity, hydrolyzing N-glycosyl compounds"/>
    <property type="evidence" value="ECO:0007669"/>
    <property type="project" value="InterPro"/>
</dbReference>
<feature type="domain" description="Cellulose-binding Sde182 C-terminal" evidence="2">
    <location>
        <begin position="375"/>
        <end position="492"/>
    </location>
</feature>
<dbReference type="InParanoid" id="A0A1Y2EDI7"/>
<evidence type="ECO:0000259" key="1">
    <source>
        <dbReference type="Pfam" id="PF07632"/>
    </source>
</evidence>
<comment type="caution">
    <text evidence="3">The sequence shown here is derived from an EMBL/GenBank/DDBJ whole genome shotgun (WGS) entry which is preliminary data.</text>
</comment>
<accession>A0A1Y2EDI7</accession>
<feature type="domain" description="Cellulose-binding Sde182 nucleoside hydrolase-like" evidence="1">
    <location>
        <begin position="27"/>
        <end position="288"/>
    </location>
</feature>